<dbReference type="NCBIfam" id="TIGR02141">
    <property type="entry name" value="modB_ABC"/>
    <property type="match status" value="1"/>
</dbReference>
<accession>A0ABW1VAP8</accession>
<keyword evidence="13" id="KW-1185">Reference proteome</keyword>
<evidence type="ECO:0000313" key="12">
    <source>
        <dbReference type="EMBL" id="MFC6354620.1"/>
    </source>
</evidence>
<evidence type="ECO:0000256" key="10">
    <source>
        <dbReference type="RuleBase" id="RU365097"/>
    </source>
</evidence>
<organism evidence="12 13">
    <name type="scientific">Luethyella okanaganae</name>
    <dbReference type="NCBI Taxonomy" id="69372"/>
    <lineage>
        <taxon>Bacteria</taxon>
        <taxon>Bacillati</taxon>
        <taxon>Actinomycetota</taxon>
        <taxon>Actinomycetes</taxon>
        <taxon>Micrococcales</taxon>
        <taxon>Microbacteriaceae</taxon>
        <taxon>Luethyella</taxon>
    </lineage>
</organism>
<dbReference type="SUPFAM" id="SSF161098">
    <property type="entry name" value="MetI-like"/>
    <property type="match status" value="1"/>
</dbReference>
<feature type="transmembrane region" description="Helical" evidence="9">
    <location>
        <begin position="104"/>
        <end position="125"/>
    </location>
</feature>
<name>A0ABW1VAP8_9MICO</name>
<keyword evidence="6 9" id="KW-0812">Transmembrane</keyword>
<dbReference type="Proteomes" id="UP001596306">
    <property type="component" value="Unassembled WGS sequence"/>
</dbReference>
<comment type="function">
    <text evidence="10">Part of the binding-protein-dependent transport system for molybdenum; probably responsible for the translocation of the substrate across the membrane.</text>
</comment>
<evidence type="ECO:0000256" key="7">
    <source>
        <dbReference type="ARBA" id="ARBA00022989"/>
    </source>
</evidence>
<proteinExistence type="inferred from homology"/>
<dbReference type="PANTHER" id="PTHR30183:SF3">
    <property type="entry name" value="MOLYBDENUM TRANSPORT SYSTEM PERMEASE PROTEIN MODB"/>
    <property type="match status" value="1"/>
</dbReference>
<dbReference type="InterPro" id="IPR011867">
    <property type="entry name" value="ModB_ABC"/>
</dbReference>
<feature type="transmembrane region" description="Helical" evidence="9">
    <location>
        <begin position="66"/>
        <end position="92"/>
    </location>
</feature>
<evidence type="ECO:0000256" key="2">
    <source>
        <dbReference type="ARBA" id="ARBA00007069"/>
    </source>
</evidence>
<feature type="transmembrane region" description="Helical" evidence="9">
    <location>
        <begin position="191"/>
        <end position="216"/>
    </location>
</feature>
<keyword evidence="5 10" id="KW-0500">Molybdenum</keyword>
<comment type="subcellular location">
    <subcellularLocation>
        <location evidence="1 9">Cell membrane</location>
        <topology evidence="1 9">Multi-pass membrane protein</topology>
    </subcellularLocation>
</comment>
<comment type="similarity">
    <text evidence="2 10">Belongs to the binding-protein-dependent transport system permease family. CysTW subfamily.</text>
</comment>
<evidence type="ECO:0000256" key="5">
    <source>
        <dbReference type="ARBA" id="ARBA00022505"/>
    </source>
</evidence>
<dbReference type="PROSITE" id="PS50928">
    <property type="entry name" value="ABC_TM1"/>
    <property type="match status" value="1"/>
</dbReference>
<dbReference type="EMBL" id="JBHSTP010000001">
    <property type="protein sequence ID" value="MFC6354620.1"/>
    <property type="molecule type" value="Genomic_DNA"/>
</dbReference>
<gene>
    <name evidence="12" type="ORF">ACFQB0_00630</name>
</gene>
<feature type="transmembrane region" description="Helical" evidence="9">
    <location>
        <begin position="26"/>
        <end position="46"/>
    </location>
</feature>
<evidence type="ECO:0000256" key="9">
    <source>
        <dbReference type="RuleBase" id="RU363032"/>
    </source>
</evidence>
<evidence type="ECO:0000256" key="1">
    <source>
        <dbReference type="ARBA" id="ARBA00004651"/>
    </source>
</evidence>
<reference evidence="13" key="1">
    <citation type="journal article" date="2019" name="Int. J. Syst. Evol. Microbiol.">
        <title>The Global Catalogue of Microorganisms (GCM) 10K type strain sequencing project: providing services to taxonomists for standard genome sequencing and annotation.</title>
        <authorList>
            <consortium name="The Broad Institute Genomics Platform"/>
            <consortium name="The Broad Institute Genome Sequencing Center for Infectious Disease"/>
            <person name="Wu L."/>
            <person name="Ma J."/>
        </authorList>
    </citation>
    <scope>NUCLEOTIDE SEQUENCE [LARGE SCALE GENOMIC DNA]</scope>
    <source>
        <strain evidence="13">CCUG 43304</strain>
    </source>
</reference>
<keyword evidence="8 9" id="KW-0472">Membrane</keyword>
<evidence type="ECO:0000256" key="6">
    <source>
        <dbReference type="ARBA" id="ARBA00022692"/>
    </source>
</evidence>
<evidence type="ECO:0000256" key="4">
    <source>
        <dbReference type="ARBA" id="ARBA00022475"/>
    </source>
</evidence>
<feature type="transmembrane region" description="Helical" evidence="9">
    <location>
        <begin position="254"/>
        <end position="272"/>
    </location>
</feature>
<keyword evidence="3 9" id="KW-0813">Transport</keyword>
<dbReference type="InterPro" id="IPR035906">
    <property type="entry name" value="MetI-like_sf"/>
</dbReference>
<dbReference type="PANTHER" id="PTHR30183">
    <property type="entry name" value="MOLYBDENUM TRANSPORT SYSTEM PERMEASE PROTEIN MODB"/>
    <property type="match status" value="1"/>
</dbReference>
<dbReference type="NCBIfam" id="TIGR01581">
    <property type="entry name" value="Mo_ABC_porter"/>
    <property type="match status" value="1"/>
</dbReference>
<evidence type="ECO:0000259" key="11">
    <source>
        <dbReference type="PROSITE" id="PS50928"/>
    </source>
</evidence>
<feature type="transmembrane region" description="Helical" evidence="9">
    <location>
        <begin position="145"/>
        <end position="170"/>
    </location>
</feature>
<keyword evidence="4 10" id="KW-1003">Cell membrane</keyword>
<dbReference type="Pfam" id="PF00528">
    <property type="entry name" value="BPD_transp_1"/>
    <property type="match status" value="1"/>
</dbReference>
<dbReference type="Gene3D" id="1.10.3720.10">
    <property type="entry name" value="MetI-like"/>
    <property type="match status" value="1"/>
</dbReference>
<dbReference type="RefSeq" id="WP_386726263.1">
    <property type="nucleotide sequence ID" value="NZ_JBHSTP010000001.1"/>
</dbReference>
<evidence type="ECO:0000256" key="8">
    <source>
        <dbReference type="ARBA" id="ARBA00023136"/>
    </source>
</evidence>
<protein>
    <recommendedName>
        <fullName evidence="10">Molybdenum transport system permease</fullName>
    </recommendedName>
</protein>
<dbReference type="InterPro" id="IPR006469">
    <property type="entry name" value="NifC_ABC_porter"/>
</dbReference>
<comment type="caution">
    <text evidence="12">The sequence shown here is derived from an EMBL/GenBank/DDBJ whole genome shotgun (WGS) entry which is preliminary data.</text>
</comment>
<evidence type="ECO:0000256" key="3">
    <source>
        <dbReference type="ARBA" id="ARBA00022448"/>
    </source>
</evidence>
<dbReference type="InterPro" id="IPR000515">
    <property type="entry name" value="MetI-like"/>
</dbReference>
<sequence>MTAGSASAGRRLDVGGNRIGTVPRSLYVPALLGVALLLLPLAGLVVRVDWSTLLSDVTSFEAREALWLSLRTGVAATVLCLLFGVPLALVIARSTPRVAGLLRALVTVPLVLPPMVGGIALLFLLGRNGLLGRTLELLWDIRLPFTTAAVVIAQTFVALPFLVLTVEGALRAVGTGYERVAATLGASRWTVFRRITVPLAMPGLVAGTVLCFARALGEFGATALFAGNAAGTTRTMPLAIYTAFNGAGVTQGSAVALSLLLLVTAFLILVLVRGWRPGAVR</sequence>
<dbReference type="CDD" id="cd06261">
    <property type="entry name" value="TM_PBP2"/>
    <property type="match status" value="1"/>
</dbReference>
<feature type="domain" description="ABC transmembrane type-1" evidence="11">
    <location>
        <begin position="66"/>
        <end position="272"/>
    </location>
</feature>
<keyword evidence="7 9" id="KW-1133">Transmembrane helix</keyword>
<evidence type="ECO:0000313" key="13">
    <source>
        <dbReference type="Proteomes" id="UP001596306"/>
    </source>
</evidence>